<dbReference type="EMBL" id="RAQQ01000007">
    <property type="protein sequence ID" value="RKF27210.1"/>
    <property type="molecule type" value="Genomic_DNA"/>
</dbReference>
<dbReference type="PANTHER" id="PTHR43625">
    <property type="entry name" value="AFLATOXIN B1 ALDEHYDE REDUCTASE"/>
    <property type="match status" value="1"/>
</dbReference>
<reference evidence="3 5" key="1">
    <citation type="journal article" date="2018" name="Int. J. Syst. Evol. Microbiol.">
        <title>Micromonospora globbae sp. nov., an endophytic actinomycete isolated from roots of Globba winitii C. H. Wright.</title>
        <authorList>
            <person name="Kuncharoen N."/>
            <person name="Pittayakhajonwut P."/>
            <person name="Tanasupawat S."/>
        </authorList>
    </citation>
    <scope>NUCLEOTIDE SEQUENCE [LARGE SCALE GENOMIC DNA]</scope>
    <source>
        <strain evidence="3 5">WPS1-2</strain>
    </source>
</reference>
<sequence length="332" mass="35595">MDTRKLGSTGPTVSALGLGLMGMSDLYGAADEAESIATIHAALDAGVTLLDTGDFYGMGHNEMLLRDALRGRNRDDVVISVKFGSLRDPEGGWLGSDVRPAAIKNFLAYTLRRLGTDHVDIYRPSRIHSDVPVEDVVGTLGELVTAGYVRHVGLSEVGAETLRRAHKVHPISDLQIEYSLISRGIESEILPVARELGVGVTAYGVLSRGLISGHWSAQRTTAPTDFRTHLPRFTGENLDRNLALVEQLRTIAEARGVTVAQIAIAWVLGRGVDVVPLIGARRRDRLTEALGAARVDLTEADLAAIEAAVPADAVAGTRYDAAHMAILDSERP</sequence>
<dbReference type="InterPro" id="IPR023210">
    <property type="entry name" value="NADP_OxRdtase_dom"/>
</dbReference>
<dbReference type="OrthoDB" id="3170516at2"/>
<accession>A0A420F2N8</accession>
<dbReference type="RefSeq" id="WP_120328553.1">
    <property type="nucleotide sequence ID" value="NZ_CP108084.1"/>
</dbReference>
<dbReference type="Proteomes" id="UP000285744">
    <property type="component" value="Unassembled WGS sequence"/>
</dbReference>
<evidence type="ECO:0000313" key="6">
    <source>
        <dbReference type="Proteomes" id="UP001432190"/>
    </source>
</evidence>
<feature type="domain" description="NADP-dependent oxidoreductase" evidence="2">
    <location>
        <begin position="16"/>
        <end position="308"/>
    </location>
</feature>
<dbReference type="AlphaFoldDB" id="A0A420F2N8"/>
<dbReference type="GO" id="GO:0005737">
    <property type="term" value="C:cytoplasm"/>
    <property type="evidence" value="ECO:0007669"/>
    <property type="project" value="TreeGrafter"/>
</dbReference>
<dbReference type="Pfam" id="PF00248">
    <property type="entry name" value="Aldo_ket_red"/>
    <property type="match status" value="1"/>
</dbReference>
<name>A0A420F2N8_9ACTN</name>
<dbReference type="SUPFAM" id="SSF51430">
    <property type="entry name" value="NAD(P)-linked oxidoreductase"/>
    <property type="match status" value="1"/>
</dbReference>
<proteinExistence type="predicted"/>
<keyword evidence="6" id="KW-1185">Reference proteome</keyword>
<reference evidence="4" key="2">
    <citation type="submission" date="2022-10" db="EMBL/GenBank/DDBJ databases">
        <title>The complete genomes of actinobacterial strains from the NBC collection.</title>
        <authorList>
            <person name="Joergensen T.S."/>
            <person name="Alvarez Arevalo M."/>
            <person name="Sterndorff E.B."/>
            <person name="Faurdal D."/>
            <person name="Vuksanovic O."/>
            <person name="Mourched A.-S."/>
            <person name="Charusanti P."/>
            <person name="Shaw S."/>
            <person name="Blin K."/>
            <person name="Weber T."/>
        </authorList>
    </citation>
    <scope>NUCLEOTIDE SEQUENCE</scope>
    <source>
        <strain evidence="4">NBC_00256</strain>
    </source>
</reference>
<organism evidence="3 5">
    <name type="scientific">Micromonospora globbae</name>
    <dbReference type="NCBI Taxonomy" id="1894969"/>
    <lineage>
        <taxon>Bacteria</taxon>
        <taxon>Bacillati</taxon>
        <taxon>Actinomycetota</taxon>
        <taxon>Actinomycetes</taxon>
        <taxon>Micromonosporales</taxon>
        <taxon>Micromonosporaceae</taxon>
        <taxon>Micromonospora</taxon>
    </lineage>
</organism>
<dbReference type="GO" id="GO:0016491">
    <property type="term" value="F:oxidoreductase activity"/>
    <property type="evidence" value="ECO:0007669"/>
    <property type="project" value="UniProtKB-KW"/>
</dbReference>
<dbReference type="InterPro" id="IPR050791">
    <property type="entry name" value="Aldo-Keto_reductase"/>
</dbReference>
<evidence type="ECO:0000313" key="3">
    <source>
        <dbReference type="EMBL" id="RKF27210.1"/>
    </source>
</evidence>
<evidence type="ECO:0000313" key="5">
    <source>
        <dbReference type="Proteomes" id="UP000285744"/>
    </source>
</evidence>
<evidence type="ECO:0000256" key="1">
    <source>
        <dbReference type="ARBA" id="ARBA00023002"/>
    </source>
</evidence>
<dbReference type="InterPro" id="IPR036812">
    <property type="entry name" value="NAD(P)_OxRdtase_dom_sf"/>
</dbReference>
<dbReference type="PANTHER" id="PTHR43625:SF40">
    <property type="entry name" value="ALDO-KETO REDUCTASE YAKC [NADP(+)]"/>
    <property type="match status" value="1"/>
</dbReference>
<gene>
    <name evidence="3" type="ORF">D7I43_12105</name>
    <name evidence="4" type="ORF">OG994_18145</name>
</gene>
<dbReference type="EMBL" id="CP108084">
    <property type="protein sequence ID" value="WUP47552.1"/>
    <property type="molecule type" value="Genomic_DNA"/>
</dbReference>
<dbReference type="Gene3D" id="3.20.20.100">
    <property type="entry name" value="NADP-dependent oxidoreductase domain"/>
    <property type="match status" value="1"/>
</dbReference>
<protein>
    <submittedName>
        <fullName evidence="3">Aldo/keto reductase</fullName>
    </submittedName>
</protein>
<dbReference type="Proteomes" id="UP001432190">
    <property type="component" value="Chromosome"/>
</dbReference>
<evidence type="ECO:0000313" key="4">
    <source>
        <dbReference type="EMBL" id="WUP47552.1"/>
    </source>
</evidence>
<keyword evidence="1" id="KW-0560">Oxidoreductase</keyword>
<evidence type="ECO:0000259" key="2">
    <source>
        <dbReference type="Pfam" id="PF00248"/>
    </source>
</evidence>